<dbReference type="Proteomes" id="UP000244309">
    <property type="component" value="Unassembled WGS sequence"/>
</dbReference>
<feature type="transmembrane region" description="Helical" evidence="7">
    <location>
        <begin position="204"/>
        <end position="222"/>
    </location>
</feature>
<feature type="region of interest" description="Disordered" evidence="6">
    <location>
        <begin position="1188"/>
        <end position="1207"/>
    </location>
</feature>
<keyword evidence="4 7" id="KW-1133">Transmembrane helix</keyword>
<dbReference type="NCBIfam" id="TIGR00800">
    <property type="entry name" value="ncs1"/>
    <property type="match status" value="1"/>
</dbReference>
<feature type="transmembrane region" description="Helical" evidence="7">
    <location>
        <begin position="159"/>
        <end position="178"/>
    </location>
</feature>
<feature type="transmembrane region" description="Helical" evidence="7">
    <location>
        <begin position="329"/>
        <end position="349"/>
    </location>
</feature>
<dbReference type="Pfam" id="PF02133">
    <property type="entry name" value="Transp_cyt_pur"/>
    <property type="match status" value="1"/>
</dbReference>
<sequence length="1207" mass="136272">MSKSSQTALVEAVDNTSTIEVEHHEKKPWYKRFSDFIEVDNPGDLTNMQRFLFNHDLRPVEAARRQWSWYNYIFFWIADSFNINTWMIASTGVQQGMTWWQTWLSVWVGYFLCGVFVSISARIGVVNHISFPIGVRASFGIFFAAWPVINRVVMSCVWYSVQSMVAAPCMGLMLRSIFGQNLDETMPNGIDNPNLTTFKHLFTFKAYVVPVAGITFLVWTLVKAHGAGPVIHKSSKLGSHDLAWAFVESTMNALANFATLITNAPDFSRFADKPSFSMKYVVQTVSIPLCFSITSLIGILVSSASEVLYGEPTWNPLDVLSHFLDNYTAGNRAGVFLLGFCFAIAQLGTNISANSLSFGTDVTSLLPKYLTIRRGSYLCAILALIVQPWNLTSSSSSFTTYLSAYSVFLSSIVGVICCDYYYVRRGYLKLTHLYSLFAPEDNTRPSCYKYNKIGSNPRALVAYICGILPNIVGFVGQVKGENAVPIGAIYVYRLNFFTGFFSAAIVYAVLCYFWPVEGAADVRPFEKAWFEEFQDVENFEEELQGHVVQGIDETFSSFATGVSGGEVKKEAEYVIFDPIQLSAYEQRRADGTLRGGSLLILKGMRYIYKDMPLPMTRALYNVDSNLVTRATEGVGHLSLKAKFKQPGWFQQDDHGRVVPSESKVPDFLGLSIVLDNACNSEKLEVFEKLESPQLQLRNVKVTLLELISCVATEKGICFTDTIKRLRSKEISNLDCSERLIWLKPSDKLSWSQRCSVPINTYDCKLPHLGPTFCSGSFRRSYGVEVTVEIATVSSEESVSLKSFTEICIAKEIYNSSKAYKAFGPDSMSFSWGVETLVILEEFERDSYQPKEVSARQLRDSNSLINSLESVSVNLPIKYKSHQSQLFSVLGKIYSVTTLDIVSRRKYDKNRFETALKRDGVASNFTNGPVVGKRSVIVCEVLKPSEFEGETYLQSGQLFGGTFLKKEDVRIMYSFPMLHPLYQFTPNNDPSNCRTTFTHEHRLPHGMPQELTLSSRFKRHDRFVTQNNSKTVVPGMLLSELFELQIHLPHTYGDASKLCLIPPTDLSFIVQTIHVDISATVSSNSFEHSDYWTRSYRMLNKRCEANFPWSSFEKCITDESHAFVTLPKEFFDVAVPNLGPTFYSRDLYRSYEVRIGCVIHVPEATWWKTLYVCEAIEVAADKHNCLSSSNSPPQYHKKPEHKLIRKSP</sequence>
<feature type="transmembrane region" description="Helical" evidence="7">
    <location>
        <begin position="401"/>
        <end position="423"/>
    </location>
</feature>
<evidence type="ECO:0000256" key="6">
    <source>
        <dbReference type="SAM" id="MobiDB-lite"/>
    </source>
</evidence>
<evidence type="ECO:0000313" key="9">
    <source>
        <dbReference type="Proteomes" id="UP000244309"/>
    </source>
</evidence>
<comment type="subcellular location">
    <subcellularLocation>
        <location evidence="1">Membrane</location>
        <topology evidence="1">Multi-pass membrane protein</topology>
    </subcellularLocation>
</comment>
<dbReference type="Gene3D" id="1.10.4160.10">
    <property type="entry name" value="Hydantoin permease"/>
    <property type="match status" value="1"/>
</dbReference>
<feature type="compositionally biased region" description="Basic residues" evidence="6">
    <location>
        <begin position="1194"/>
        <end position="1207"/>
    </location>
</feature>
<evidence type="ECO:0000256" key="7">
    <source>
        <dbReference type="SAM" id="Phobius"/>
    </source>
</evidence>
<accession>A0A2V1ALN7</accession>
<protein>
    <submittedName>
        <fullName evidence="8">Uncharacterized protein</fullName>
    </submittedName>
</protein>
<dbReference type="InterPro" id="IPR045225">
    <property type="entry name" value="Uracil/uridine/allantoin_perm"/>
</dbReference>
<keyword evidence="3 7" id="KW-0812">Transmembrane</keyword>
<dbReference type="InterPro" id="IPR012681">
    <property type="entry name" value="NCS1"/>
</dbReference>
<evidence type="ECO:0000256" key="1">
    <source>
        <dbReference type="ARBA" id="ARBA00004141"/>
    </source>
</evidence>
<evidence type="ECO:0000256" key="2">
    <source>
        <dbReference type="ARBA" id="ARBA00008974"/>
    </source>
</evidence>
<name>A0A2V1ALN7_9ASCO</name>
<evidence type="ECO:0000256" key="3">
    <source>
        <dbReference type="ARBA" id="ARBA00022692"/>
    </source>
</evidence>
<dbReference type="PANTHER" id="PTHR30618:SF2">
    <property type="entry name" value="ALLANTOIN PERMEASE-RELATED"/>
    <property type="match status" value="1"/>
</dbReference>
<dbReference type="OrthoDB" id="2018619at2759"/>
<organism evidence="8 9">
    <name type="scientific">Candidozyma haemuli</name>
    <dbReference type="NCBI Taxonomy" id="45357"/>
    <lineage>
        <taxon>Eukaryota</taxon>
        <taxon>Fungi</taxon>
        <taxon>Dikarya</taxon>
        <taxon>Ascomycota</taxon>
        <taxon>Saccharomycotina</taxon>
        <taxon>Pichiomycetes</taxon>
        <taxon>Metschnikowiaceae</taxon>
        <taxon>Candidozyma</taxon>
    </lineage>
</organism>
<keyword evidence="5 7" id="KW-0472">Membrane</keyword>
<evidence type="ECO:0000256" key="5">
    <source>
        <dbReference type="ARBA" id="ARBA00023136"/>
    </source>
</evidence>
<gene>
    <name evidence="8" type="ORF">CXQ85_000970</name>
</gene>
<dbReference type="GeneID" id="37006301"/>
<dbReference type="EMBL" id="PKFO01000001">
    <property type="protein sequence ID" value="PVH18685.1"/>
    <property type="molecule type" value="Genomic_DNA"/>
</dbReference>
<feature type="transmembrane region" description="Helical" evidence="7">
    <location>
        <begin position="370"/>
        <end position="389"/>
    </location>
</feature>
<keyword evidence="9" id="KW-1185">Reference proteome</keyword>
<feature type="transmembrane region" description="Helical" evidence="7">
    <location>
        <begin position="490"/>
        <end position="514"/>
    </location>
</feature>
<reference evidence="8 9" key="1">
    <citation type="submission" date="2017-12" db="EMBL/GenBank/DDBJ databases">
        <title>Genome Sequence of a Multidrug-Resistant Candida haemulonii Isolate from a Patient with Chronic Leg Ulcers in Israel.</title>
        <authorList>
            <person name="Chow N.A."/>
            <person name="Gade L."/>
            <person name="Batra D."/>
            <person name="Rowe L.A."/>
            <person name="Ben-Ami R."/>
            <person name="Loparev V.N."/>
            <person name="Litvintseva A.P."/>
        </authorList>
    </citation>
    <scope>NUCLEOTIDE SEQUENCE [LARGE SCALE GENOMIC DNA]</scope>
    <source>
        <strain evidence="8 9">B11899</strain>
    </source>
</reference>
<evidence type="ECO:0000256" key="4">
    <source>
        <dbReference type="ARBA" id="ARBA00022989"/>
    </source>
</evidence>
<dbReference type="PANTHER" id="PTHR30618">
    <property type="entry name" value="NCS1 FAMILY PURINE/PYRIMIDINE TRANSPORTER"/>
    <property type="match status" value="1"/>
</dbReference>
<feature type="transmembrane region" description="Helical" evidence="7">
    <location>
        <begin position="285"/>
        <end position="309"/>
    </location>
</feature>
<comment type="similarity">
    <text evidence="2">Belongs to the purine-cytosine permease (2.A.39) family.</text>
</comment>
<dbReference type="CDD" id="cd11482">
    <property type="entry name" value="SLC-NCS1sbd_NRT1-like"/>
    <property type="match status" value="1"/>
</dbReference>
<comment type="caution">
    <text evidence="8">The sequence shown here is derived from an EMBL/GenBank/DDBJ whole genome shotgun (WGS) entry which is preliminary data.</text>
</comment>
<feature type="transmembrane region" description="Helical" evidence="7">
    <location>
        <begin position="100"/>
        <end position="121"/>
    </location>
</feature>
<dbReference type="InterPro" id="IPR001248">
    <property type="entry name" value="Pur-cyt_permease"/>
</dbReference>
<feature type="transmembrane region" description="Helical" evidence="7">
    <location>
        <begin position="242"/>
        <end position="264"/>
    </location>
</feature>
<dbReference type="RefSeq" id="XP_025339625.1">
    <property type="nucleotide sequence ID" value="XM_025484694.1"/>
</dbReference>
<dbReference type="GO" id="GO:0015205">
    <property type="term" value="F:nucleobase transmembrane transporter activity"/>
    <property type="evidence" value="ECO:0007669"/>
    <property type="project" value="TreeGrafter"/>
</dbReference>
<evidence type="ECO:0000313" key="8">
    <source>
        <dbReference type="EMBL" id="PVH18685.1"/>
    </source>
</evidence>
<feature type="transmembrane region" description="Helical" evidence="7">
    <location>
        <begin position="69"/>
        <end position="88"/>
    </location>
</feature>
<dbReference type="AlphaFoldDB" id="A0A2V1ALN7"/>
<feature type="transmembrane region" description="Helical" evidence="7">
    <location>
        <begin position="133"/>
        <end position="153"/>
    </location>
</feature>
<proteinExistence type="inferred from homology"/>
<dbReference type="VEuPathDB" id="FungiDB:CXQ85_000970"/>
<dbReference type="GO" id="GO:0005886">
    <property type="term" value="C:plasma membrane"/>
    <property type="evidence" value="ECO:0007669"/>
    <property type="project" value="TreeGrafter"/>
</dbReference>